<name>A0A7J8H0J6_ROUAE</name>
<dbReference type="GO" id="GO:0071013">
    <property type="term" value="C:catalytic step 2 spliceosome"/>
    <property type="evidence" value="ECO:0007669"/>
    <property type="project" value="TreeGrafter"/>
</dbReference>
<dbReference type="GO" id="GO:0000398">
    <property type="term" value="P:mRNA splicing, via spliceosome"/>
    <property type="evidence" value="ECO:0007669"/>
    <property type="project" value="TreeGrafter"/>
</dbReference>
<dbReference type="Proteomes" id="UP000593571">
    <property type="component" value="Unassembled WGS sequence"/>
</dbReference>
<dbReference type="PANTHER" id="PTHR48026">
    <property type="entry name" value="HOMOLOGOUS TO DROSOPHILA SQD (SQUID) PROTEIN"/>
    <property type="match status" value="1"/>
</dbReference>
<gene>
    <name evidence="2" type="ORF">HJG63_011215</name>
</gene>
<evidence type="ECO:0000313" key="3">
    <source>
        <dbReference type="Proteomes" id="UP000593571"/>
    </source>
</evidence>
<organism evidence="2 3">
    <name type="scientific">Rousettus aegyptiacus</name>
    <name type="common">Egyptian fruit bat</name>
    <name type="synonym">Pteropus aegyptiacus</name>
    <dbReference type="NCBI Taxonomy" id="9407"/>
    <lineage>
        <taxon>Eukaryota</taxon>
        <taxon>Metazoa</taxon>
        <taxon>Chordata</taxon>
        <taxon>Craniata</taxon>
        <taxon>Vertebrata</taxon>
        <taxon>Euteleostomi</taxon>
        <taxon>Mammalia</taxon>
        <taxon>Eutheria</taxon>
        <taxon>Laurasiatheria</taxon>
        <taxon>Chiroptera</taxon>
        <taxon>Yinpterochiroptera</taxon>
        <taxon>Pteropodoidea</taxon>
        <taxon>Pteropodidae</taxon>
        <taxon>Rousettinae</taxon>
        <taxon>Rousettus</taxon>
    </lineage>
</organism>
<evidence type="ECO:0000256" key="1">
    <source>
        <dbReference type="ARBA" id="ARBA00022884"/>
    </source>
</evidence>
<dbReference type="PANTHER" id="PTHR48026:SF2">
    <property type="entry name" value="HETEROGENEOUS NUCLEAR RIBONUCLEOPROTEIN A1-RELATED"/>
    <property type="match status" value="1"/>
</dbReference>
<keyword evidence="1" id="KW-0694">RNA-binding</keyword>
<evidence type="ECO:0000313" key="2">
    <source>
        <dbReference type="EMBL" id="KAF6465823.1"/>
    </source>
</evidence>
<dbReference type="AlphaFoldDB" id="A0A7J8H0J6"/>
<comment type="caution">
    <text evidence="2">The sequence shown here is derived from an EMBL/GenBank/DDBJ whole genome shotgun (WGS) entry which is preliminary data.</text>
</comment>
<reference evidence="2 3" key="1">
    <citation type="journal article" date="2020" name="Nature">
        <title>Six reference-quality genomes reveal evolution of bat adaptations.</title>
        <authorList>
            <person name="Jebb D."/>
            <person name="Huang Z."/>
            <person name="Pippel M."/>
            <person name="Hughes G.M."/>
            <person name="Lavrichenko K."/>
            <person name="Devanna P."/>
            <person name="Winkler S."/>
            <person name="Jermiin L.S."/>
            <person name="Skirmuntt E.C."/>
            <person name="Katzourakis A."/>
            <person name="Burkitt-Gray L."/>
            <person name="Ray D.A."/>
            <person name="Sullivan K.A.M."/>
            <person name="Roscito J.G."/>
            <person name="Kirilenko B.M."/>
            <person name="Davalos L.M."/>
            <person name="Corthals A.P."/>
            <person name="Power M.L."/>
            <person name="Jones G."/>
            <person name="Ransome R.D."/>
            <person name="Dechmann D.K.N."/>
            <person name="Locatelli A.G."/>
            <person name="Puechmaille S.J."/>
            <person name="Fedrigo O."/>
            <person name="Jarvis E.D."/>
            <person name="Hiller M."/>
            <person name="Vernes S.C."/>
            <person name="Myers E.W."/>
            <person name="Teeling E.C."/>
        </authorList>
    </citation>
    <scope>NUCLEOTIDE SEQUENCE [LARGE SCALE GENOMIC DNA]</scope>
    <source>
        <strain evidence="2">MRouAeg1</strain>
        <tissue evidence="2">Muscle</tissue>
    </source>
</reference>
<dbReference type="GO" id="GO:0003730">
    <property type="term" value="F:mRNA 3'-UTR binding"/>
    <property type="evidence" value="ECO:0007669"/>
    <property type="project" value="TreeGrafter"/>
</dbReference>
<accession>A0A7J8H0J6</accession>
<dbReference type="EMBL" id="JACASE010000005">
    <property type="protein sequence ID" value="KAF6465823.1"/>
    <property type="molecule type" value="Genomic_DNA"/>
</dbReference>
<protein>
    <submittedName>
        <fullName evidence="2">Uncharacterized protein</fullName>
    </submittedName>
</protein>
<sequence length="124" mass="13192">MNGHNCEVQKALSKEELASASSCQSGSGNFGGGCDSSFGGNDNFSHGGNCSDQGDFGRRCGGGGYGGSGDGYDGFDNDRSNFGSGRIYRDFGNYNFKFWTHERGNLRGRSSGNYGSRGQYFVKL</sequence>
<keyword evidence="3" id="KW-1185">Reference proteome</keyword>
<proteinExistence type="predicted"/>